<evidence type="ECO:0000313" key="3">
    <source>
        <dbReference type="WBParaSite" id="SSLN_0001887401-mRNA-1"/>
    </source>
</evidence>
<proteinExistence type="predicted"/>
<name>A0A183TNZ3_SCHSO</name>
<reference evidence="3" key="1">
    <citation type="submission" date="2016-06" db="UniProtKB">
        <authorList>
            <consortium name="WormBaseParasite"/>
        </authorList>
    </citation>
    <scope>IDENTIFICATION</scope>
</reference>
<evidence type="ECO:0000313" key="2">
    <source>
        <dbReference type="Proteomes" id="UP000275846"/>
    </source>
</evidence>
<keyword evidence="2" id="KW-1185">Reference proteome</keyword>
<protein>
    <submittedName>
        <fullName evidence="1 3">Uncharacterized protein</fullName>
    </submittedName>
</protein>
<dbReference type="AlphaFoldDB" id="A0A183TNZ3"/>
<evidence type="ECO:0000313" key="1">
    <source>
        <dbReference type="EMBL" id="VDM04577.1"/>
    </source>
</evidence>
<gene>
    <name evidence="1" type="ORF">SSLN_LOCUS18191</name>
</gene>
<reference evidence="1 2" key="2">
    <citation type="submission" date="2018-11" db="EMBL/GenBank/DDBJ databases">
        <authorList>
            <consortium name="Pathogen Informatics"/>
        </authorList>
    </citation>
    <scope>NUCLEOTIDE SEQUENCE [LARGE SCALE GENOMIC DNA]</scope>
    <source>
        <strain evidence="1 2">NST_G2</strain>
    </source>
</reference>
<sequence>MGAENSQGSVYMASEYSVVLSEDANTDVPSSVADCDYTLPPPPDDSPSVRVLVSDVHSPREIWLTLETAYICLLRSSETANDVMGCGPLSVDLQNLHSSGLMLVQCLVGLTAPFDIISAPCLVIYAESVGDDSPAPDPTSGLLVYVLTPGTVGELSVCRTQIALSNFAAGLHFDPIMALNLIFAQNARLSRLLLAPPSWMAFCVPENCANFPDVASIHKAFYRIFATCPEHEDYYSALLLPLLQSLPSLECLDIHSQFPTLPNFPAWLSALLDFLGDSLDE</sequence>
<accession>A0A183TNZ3</accession>
<dbReference type="Proteomes" id="UP000275846">
    <property type="component" value="Unassembled WGS sequence"/>
</dbReference>
<dbReference type="OrthoDB" id="6263911at2759"/>
<dbReference type="EMBL" id="UYSU01043863">
    <property type="protein sequence ID" value="VDM04577.1"/>
    <property type="molecule type" value="Genomic_DNA"/>
</dbReference>
<dbReference type="WBParaSite" id="SSLN_0001887401-mRNA-1">
    <property type="protein sequence ID" value="SSLN_0001887401-mRNA-1"/>
    <property type="gene ID" value="SSLN_0001887401"/>
</dbReference>
<organism evidence="3">
    <name type="scientific">Schistocephalus solidus</name>
    <name type="common">Tapeworm</name>
    <dbReference type="NCBI Taxonomy" id="70667"/>
    <lineage>
        <taxon>Eukaryota</taxon>
        <taxon>Metazoa</taxon>
        <taxon>Spiralia</taxon>
        <taxon>Lophotrochozoa</taxon>
        <taxon>Platyhelminthes</taxon>
        <taxon>Cestoda</taxon>
        <taxon>Eucestoda</taxon>
        <taxon>Diphyllobothriidea</taxon>
        <taxon>Diphyllobothriidae</taxon>
        <taxon>Schistocephalus</taxon>
    </lineage>
</organism>